<keyword evidence="5" id="KW-0539">Nucleus</keyword>
<organism evidence="8 9">
    <name type="scientific">Furculomyces boomerangus</name>
    <dbReference type="NCBI Taxonomy" id="61424"/>
    <lineage>
        <taxon>Eukaryota</taxon>
        <taxon>Fungi</taxon>
        <taxon>Fungi incertae sedis</taxon>
        <taxon>Zoopagomycota</taxon>
        <taxon>Kickxellomycotina</taxon>
        <taxon>Harpellomycetes</taxon>
        <taxon>Harpellales</taxon>
        <taxon>Harpellaceae</taxon>
        <taxon>Furculomyces</taxon>
    </lineage>
</organism>
<dbReference type="InterPro" id="IPR001623">
    <property type="entry name" value="DnaJ_domain"/>
</dbReference>
<accession>A0A2T9YSX4</accession>
<evidence type="ECO:0000256" key="5">
    <source>
        <dbReference type="ARBA" id="ARBA00023242"/>
    </source>
</evidence>
<dbReference type="Gene3D" id="1.10.287.110">
    <property type="entry name" value="DnaJ domain"/>
    <property type="match status" value="1"/>
</dbReference>
<evidence type="ECO:0000256" key="1">
    <source>
        <dbReference type="ARBA" id="ARBA00004123"/>
    </source>
</evidence>
<dbReference type="EMBL" id="MBFT01000187">
    <property type="protein sequence ID" value="PVU95421.1"/>
    <property type="molecule type" value="Genomic_DNA"/>
</dbReference>
<keyword evidence="9" id="KW-1185">Reference proteome</keyword>
<comment type="subcellular location">
    <subcellularLocation>
        <location evidence="2">Cytoplasm</location>
    </subcellularLocation>
    <subcellularLocation>
        <location evidence="1">Nucleus</location>
    </subcellularLocation>
</comment>
<dbReference type="PROSITE" id="PS50076">
    <property type="entry name" value="DNAJ_2"/>
    <property type="match status" value="1"/>
</dbReference>
<dbReference type="PANTHER" id="PTHR44313">
    <property type="entry name" value="DNAJ HOMOLOG SUBFAMILY C MEMBER 17"/>
    <property type="match status" value="1"/>
</dbReference>
<feature type="domain" description="J" evidence="7">
    <location>
        <begin position="6"/>
        <end position="76"/>
    </location>
</feature>
<evidence type="ECO:0000256" key="3">
    <source>
        <dbReference type="ARBA" id="ARBA00022490"/>
    </source>
</evidence>
<feature type="coiled-coil region" evidence="6">
    <location>
        <begin position="118"/>
        <end position="160"/>
    </location>
</feature>
<dbReference type="GO" id="GO:0005737">
    <property type="term" value="C:cytoplasm"/>
    <property type="evidence" value="ECO:0007669"/>
    <property type="project" value="UniProtKB-SubCell"/>
</dbReference>
<dbReference type="PANTHER" id="PTHR44313:SF1">
    <property type="entry name" value="DNAJ HOMOLOG SUBFAMILY C MEMBER 17"/>
    <property type="match status" value="1"/>
</dbReference>
<dbReference type="InterPro" id="IPR052094">
    <property type="entry name" value="Pre-mRNA-splicing_ERAD"/>
</dbReference>
<evidence type="ECO:0000256" key="6">
    <source>
        <dbReference type="SAM" id="Coils"/>
    </source>
</evidence>
<dbReference type="Proteomes" id="UP000245699">
    <property type="component" value="Unassembled WGS sequence"/>
</dbReference>
<dbReference type="InterPro" id="IPR036869">
    <property type="entry name" value="J_dom_sf"/>
</dbReference>
<evidence type="ECO:0000313" key="8">
    <source>
        <dbReference type="EMBL" id="PVU95421.1"/>
    </source>
</evidence>
<protein>
    <recommendedName>
        <fullName evidence="7">J domain-containing protein</fullName>
    </recommendedName>
</protein>
<gene>
    <name evidence="8" type="ORF">BB559_002743</name>
</gene>
<dbReference type="PROSITE" id="PS00636">
    <property type="entry name" value="DNAJ_1"/>
    <property type="match status" value="1"/>
</dbReference>
<evidence type="ECO:0000256" key="2">
    <source>
        <dbReference type="ARBA" id="ARBA00004496"/>
    </source>
</evidence>
<dbReference type="GO" id="GO:0005681">
    <property type="term" value="C:spliceosomal complex"/>
    <property type="evidence" value="ECO:0007669"/>
    <property type="project" value="TreeGrafter"/>
</dbReference>
<comment type="caution">
    <text evidence="8">The sequence shown here is derived from an EMBL/GenBank/DDBJ whole genome shotgun (WGS) entry which is preliminary data.</text>
</comment>
<proteinExistence type="predicted"/>
<dbReference type="OrthoDB" id="10250354at2759"/>
<evidence type="ECO:0000259" key="7">
    <source>
        <dbReference type="PROSITE" id="PS50076"/>
    </source>
</evidence>
<dbReference type="PRINTS" id="PR00625">
    <property type="entry name" value="JDOMAIN"/>
</dbReference>
<dbReference type="CDD" id="cd06257">
    <property type="entry name" value="DnaJ"/>
    <property type="match status" value="1"/>
</dbReference>
<keyword evidence="3" id="KW-0963">Cytoplasm</keyword>
<keyword evidence="6" id="KW-0175">Coiled coil</keyword>
<dbReference type="InterPro" id="IPR018253">
    <property type="entry name" value="DnaJ_domain_CS"/>
</dbReference>
<dbReference type="GO" id="GO:0000390">
    <property type="term" value="P:spliceosomal complex disassembly"/>
    <property type="evidence" value="ECO:0007669"/>
    <property type="project" value="TreeGrafter"/>
</dbReference>
<dbReference type="STRING" id="61424.A0A2T9YSX4"/>
<reference evidence="8 9" key="1">
    <citation type="journal article" date="2018" name="MBio">
        <title>Comparative Genomics Reveals the Core Gene Toolbox for the Fungus-Insect Symbiosis.</title>
        <authorList>
            <person name="Wang Y."/>
            <person name="Stata M."/>
            <person name="Wang W."/>
            <person name="Stajich J.E."/>
            <person name="White M.M."/>
            <person name="Moncalvo J.M."/>
        </authorList>
    </citation>
    <scope>NUCLEOTIDE SEQUENCE [LARGE SCALE GENOMIC DNA]</scope>
    <source>
        <strain evidence="8 9">AUS-77-4</strain>
    </source>
</reference>
<dbReference type="Pfam" id="PF00226">
    <property type="entry name" value="DnaJ"/>
    <property type="match status" value="1"/>
</dbReference>
<evidence type="ECO:0000313" key="9">
    <source>
        <dbReference type="Proteomes" id="UP000245699"/>
    </source>
</evidence>
<keyword evidence="4" id="KW-0143">Chaperone</keyword>
<dbReference type="AlphaFoldDB" id="A0A2T9YSX4"/>
<dbReference type="SMART" id="SM00271">
    <property type="entry name" value="DnaJ"/>
    <property type="match status" value="1"/>
</dbReference>
<dbReference type="SUPFAM" id="SSF46565">
    <property type="entry name" value="Chaperone J-domain"/>
    <property type="match status" value="1"/>
</dbReference>
<name>A0A2T9YSX4_9FUNG</name>
<sequence length="366" mass="42785">MEENFNPYETLEINVTSTNKEISKAYRAKALAYHPDKTTNSNEKEKERMVRKFQLVKLAYDVLLDPEKKASIDMKLKSQVQKKEKEDRMSQQRKQMRTELEMRENMAKSKYGMETTKSRREQEEAKKFRSEMDRLETKRLRKMQQEMQRLRDLEKMQQERKDSYLQQEINVAKELEELNCTIRLRWNENEEEQVLNLLNIKTIDEVAIRNIAVVFGPVDHIVLGSKATKHRNGTKRSALIVFSSIVSAHALMDADIISHPALQIFERAWAHGNAKPIEDIARLKLDRETEYSKSSTQNRNYALSVEEALLNKRLGKKQTVDYDNWMEKPGVANLYSTANPTEMPGSHLSFNDFETVVLSQMKMFGN</sequence>
<evidence type="ECO:0000256" key="4">
    <source>
        <dbReference type="ARBA" id="ARBA00023186"/>
    </source>
</evidence>